<name>A0A5C6APT4_9BACT</name>
<evidence type="ECO:0000256" key="1">
    <source>
        <dbReference type="ARBA" id="ARBA00010641"/>
    </source>
</evidence>
<evidence type="ECO:0000256" key="4">
    <source>
        <dbReference type="ARBA" id="ARBA00023125"/>
    </source>
</evidence>
<gene>
    <name evidence="9" type="primary">sigW_11</name>
    <name evidence="9" type="ORF">Pla52n_43530</name>
</gene>
<dbReference type="InterPro" id="IPR014284">
    <property type="entry name" value="RNA_pol_sigma-70_dom"/>
</dbReference>
<dbReference type="InterPro" id="IPR039425">
    <property type="entry name" value="RNA_pol_sigma-70-like"/>
</dbReference>
<evidence type="ECO:0000256" key="5">
    <source>
        <dbReference type="ARBA" id="ARBA00023163"/>
    </source>
</evidence>
<dbReference type="InterPro" id="IPR013324">
    <property type="entry name" value="RNA_pol_sigma_r3/r4-like"/>
</dbReference>
<evidence type="ECO:0000259" key="7">
    <source>
        <dbReference type="Pfam" id="PF04542"/>
    </source>
</evidence>
<proteinExistence type="inferred from homology"/>
<dbReference type="InterPro" id="IPR007627">
    <property type="entry name" value="RNA_pol_sigma70_r2"/>
</dbReference>
<dbReference type="GO" id="GO:0003677">
    <property type="term" value="F:DNA binding"/>
    <property type="evidence" value="ECO:0007669"/>
    <property type="project" value="UniProtKB-KW"/>
</dbReference>
<protein>
    <submittedName>
        <fullName evidence="9">ECF RNA polymerase sigma factor SigW</fullName>
    </submittedName>
</protein>
<dbReference type="SUPFAM" id="SSF88946">
    <property type="entry name" value="Sigma2 domain of RNA polymerase sigma factors"/>
    <property type="match status" value="1"/>
</dbReference>
<evidence type="ECO:0000256" key="2">
    <source>
        <dbReference type="ARBA" id="ARBA00023015"/>
    </source>
</evidence>
<dbReference type="GO" id="GO:0016987">
    <property type="term" value="F:sigma factor activity"/>
    <property type="evidence" value="ECO:0007669"/>
    <property type="project" value="UniProtKB-KW"/>
</dbReference>
<feature type="domain" description="RNA polymerase sigma factor 70 region 4 type 2" evidence="8">
    <location>
        <begin position="107"/>
        <end position="159"/>
    </location>
</feature>
<dbReference type="Pfam" id="PF08281">
    <property type="entry name" value="Sigma70_r4_2"/>
    <property type="match status" value="1"/>
</dbReference>
<evidence type="ECO:0000313" key="9">
    <source>
        <dbReference type="EMBL" id="TWU00982.1"/>
    </source>
</evidence>
<dbReference type="InterPro" id="IPR013249">
    <property type="entry name" value="RNA_pol_sigma70_r4_t2"/>
</dbReference>
<keyword evidence="10" id="KW-1185">Reference proteome</keyword>
<dbReference type="EMBL" id="SJPN01000005">
    <property type="protein sequence ID" value="TWU00982.1"/>
    <property type="molecule type" value="Genomic_DNA"/>
</dbReference>
<dbReference type="GO" id="GO:0006352">
    <property type="term" value="P:DNA-templated transcription initiation"/>
    <property type="evidence" value="ECO:0007669"/>
    <property type="project" value="InterPro"/>
</dbReference>
<evidence type="ECO:0000256" key="6">
    <source>
        <dbReference type="SAM" id="MobiDB-lite"/>
    </source>
</evidence>
<feature type="domain" description="RNA polymerase sigma-70 region 2" evidence="7">
    <location>
        <begin position="15"/>
        <end position="76"/>
    </location>
</feature>
<dbReference type="Gene3D" id="1.10.1740.10">
    <property type="match status" value="1"/>
</dbReference>
<dbReference type="Gene3D" id="1.10.10.10">
    <property type="entry name" value="Winged helix-like DNA-binding domain superfamily/Winged helix DNA-binding domain"/>
    <property type="match status" value="1"/>
</dbReference>
<keyword evidence="3" id="KW-0731">Sigma factor</keyword>
<evidence type="ECO:0000256" key="3">
    <source>
        <dbReference type="ARBA" id="ARBA00023082"/>
    </source>
</evidence>
<keyword evidence="4" id="KW-0238">DNA-binding</keyword>
<dbReference type="Pfam" id="PF04542">
    <property type="entry name" value="Sigma70_r2"/>
    <property type="match status" value="1"/>
</dbReference>
<dbReference type="SUPFAM" id="SSF88659">
    <property type="entry name" value="Sigma3 and sigma4 domains of RNA polymerase sigma factors"/>
    <property type="match status" value="1"/>
</dbReference>
<dbReference type="InterPro" id="IPR013325">
    <property type="entry name" value="RNA_pol_sigma_r2"/>
</dbReference>
<evidence type="ECO:0000313" key="10">
    <source>
        <dbReference type="Proteomes" id="UP000320176"/>
    </source>
</evidence>
<sequence length="186" mass="21247">MDENAALSKMISPIKDRMFATVWRILRHPQDAEDALQNALVAVWRRQAQVKMHPAPQALILRICADAAIDLFRRRRMDHVDVNLFEGRLTSDDLLPLENLVRDERLDNVMAAISRLSPHQATAIVMKYIQAEPHAQIAEALDCSIETVREHLSRGRTRLERMLANLGSDPLPRKVTSPNCRENKDE</sequence>
<dbReference type="AlphaFoldDB" id="A0A5C6APT4"/>
<dbReference type="PANTHER" id="PTHR43133:SF8">
    <property type="entry name" value="RNA POLYMERASE SIGMA FACTOR HI_1459-RELATED"/>
    <property type="match status" value="1"/>
</dbReference>
<organism evidence="9 10">
    <name type="scientific">Stieleria varia</name>
    <dbReference type="NCBI Taxonomy" id="2528005"/>
    <lineage>
        <taxon>Bacteria</taxon>
        <taxon>Pseudomonadati</taxon>
        <taxon>Planctomycetota</taxon>
        <taxon>Planctomycetia</taxon>
        <taxon>Pirellulales</taxon>
        <taxon>Pirellulaceae</taxon>
        <taxon>Stieleria</taxon>
    </lineage>
</organism>
<feature type="region of interest" description="Disordered" evidence="6">
    <location>
        <begin position="167"/>
        <end position="186"/>
    </location>
</feature>
<dbReference type="Proteomes" id="UP000320176">
    <property type="component" value="Unassembled WGS sequence"/>
</dbReference>
<comment type="caution">
    <text evidence="9">The sequence shown here is derived from an EMBL/GenBank/DDBJ whole genome shotgun (WGS) entry which is preliminary data.</text>
</comment>
<evidence type="ECO:0000259" key="8">
    <source>
        <dbReference type="Pfam" id="PF08281"/>
    </source>
</evidence>
<keyword evidence="2" id="KW-0805">Transcription regulation</keyword>
<accession>A0A5C6APT4</accession>
<reference evidence="9 10" key="1">
    <citation type="submission" date="2019-02" db="EMBL/GenBank/DDBJ databases">
        <title>Deep-cultivation of Planctomycetes and their phenomic and genomic characterization uncovers novel biology.</title>
        <authorList>
            <person name="Wiegand S."/>
            <person name="Jogler M."/>
            <person name="Boedeker C."/>
            <person name="Pinto D."/>
            <person name="Vollmers J."/>
            <person name="Rivas-Marin E."/>
            <person name="Kohn T."/>
            <person name="Peeters S.H."/>
            <person name="Heuer A."/>
            <person name="Rast P."/>
            <person name="Oberbeckmann S."/>
            <person name="Bunk B."/>
            <person name="Jeske O."/>
            <person name="Meyerdierks A."/>
            <person name="Storesund J.E."/>
            <person name="Kallscheuer N."/>
            <person name="Luecker S."/>
            <person name="Lage O.M."/>
            <person name="Pohl T."/>
            <person name="Merkel B.J."/>
            <person name="Hornburger P."/>
            <person name="Mueller R.-W."/>
            <person name="Bruemmer F."/>
            <person name="Labrenz M."/>
            <person name="Spormann A.M."/>
            <person name="Op Den Camp H."/>
            <person name="Overmann J."/>
            <person name="Amann R."/>
            <person name="Jetten M.S.M."/>
            <person name="Mascher T."/>
            <person name="Medema M.H."/>
            <person name="Devos D.P."/>
            <person name="Kaster A.-K."/>
            <person name="Ovreas L."/>
            <person name="Rohde M."/>
            <person name="Galperin M.Y."/>
            <person name="Jogler C."/>
        </authorList>
    </citation>
    <scope>NUCLEOTIDE SEQUENCE [LARGE SCALE GENOMIC DNA]</scope>
    <source>
        <strain evidence="9 10">Pla52n</strain>
    </source>
</reference>
<comment type="similarity">
    <text evidence="1">Belongs to the sigma-70 factor family. ECF subfamily.</text>
</comment>
<keyword evidence="5" id="KW-0804">Transcription</keyword>
<dbReference type="NCBIfam" id="TIGR02937">
    <property type="entry name" value="sigma70-ECF"/>
    <property type="match status" value="1"/>
</dbReference>
<dbReference type="InterPro" id="IPR036388">
    <property type="entry name" value="WH-like_DNA-bd_sf"/>
</dbReference>
<dbReference type="PANTHER" id="PTHR43133">
    <property type="entry name" value="RNA POLYMERASE ECF-TYPE SIGMA FACTO"/>
    <property type="match status" value="1"/>
</dbReference>